<dbReference type="EMBL" id="MUFR01000059">
    <property type="protein sequence ID" value="OOF32776.1"/>
    <property type="molecule type" value="Genomic_DNA"/>
</dbReference>
<reference evidence="3" key="1">
    <citation type="submission" date="2017-01" db="EMBL/GenBank/DDBJ databases">
        <title>Draft genome of the species Salinivibrio costicola subsp. alcaliphilus.</title>
        <authorList>
            <person name="Lopez-Hermoso C."/>
            <person name="De La Haba R."/>
            <person name="Sanchez-Porro C."/>
            <person name="Ventosa A."/>
        </authorList>
    </citation>
    <scope>NUCLEOTIDE SEQUENCE [LARGE SCALE GENOMIC DNA]</scope>
    <source>
        <strain evidence="3">CBH448</strain>
    </source>
</reference>
<accession>A0ABX3KMI9</accession>
<sequence length="445" mass="50630">MLEKSVRRLYEAQKSKTILKSQIGNENHDHLYASNDVALESAFNDGMPTSIAEEYAIQRDIRPYFGKAGINTSVIGAPPDFAMLAHSEGRTIKHYACTLFFDIKGSTRLSLLYDLEKVVAIKNTALKTCIEVIRAFDGHVHRLMGDAVMAFFSSKDALPENVIIDAMNCAVTLKAVIDNTLKAWFKDEGFDIQDFGFRVGCDFGNDEKVIWTNYGYSSVGEVTATGLSVDMASKLQSLSKRNQTMLGQGLLDFIDWPEEFSEIKKSRGEEKKVVEPNITDAYGCPLNYKMRILQYDKFLSFSSLPISFRREISSQVTYQNELSFFCSIDESGATRYNSAAYFLDKNSSLYFFLKVPQYQDVRYPLTVKLKKTNYGKEAEEAEQSGFEDINPLKFYKCDASEVGSDYYFYVRYEETRYRGIHTMECEVRDALNRKLLKDTVGVLIK</sequence>
<dbReference type="RefSeq" id="WP_077670149.1">
    <property type="nucleotide sequence ID" value="NZ_MUFR01000059.1"/>
</dbReference>
<name>A0ABX3KMI9_SALCS</name>
<dbReference type="Gene3D" id="3.30.70.1230">
    <property type="entry name" value="Nucleotide cyclase"/>
    <property type="match status" value="1"/>
</dbReference>
<keyword evidence="3" id="KW-1185">Reference proteome</keyword>
<proteinExistence type="predicted"/>
<organism evidence="2 3">
    <name type="scientific">Salinivibrio costicola subsp. alcaliphilus</name>
    <dbReference type="NCBI Taxonomy" id="272773"/>
    <lineage>
        <taxon>Bacteria</taxon>
        <taxon>Pseudomonadati</taxon>
        <taxon>Pseudomonadota</taxon>
        <taxon>Gammaproteobacteria</taxon>
        <taxon>Vibrionales</taxon>
        <taxon>Vibrionaceae</taxon>
        <taxon>Salinivibrio</taxon>
    </lineage>
</organism>
<feature type="domain" description="Guanylate cyclase" evidence="1">
    <location>
        <begin position="97"/>
        <end position="236"/>
    </location>
</feature>
<protein>
    <recommendedName>
        <fullName evidence="1">Guanylate cyclase domain-containing protein</fullName>
    </recommendedName>
</protein>
<evidence type="ECO:0000313" key="3">
    <source>
        <dbReference type="Proteomes" id="UP000189431"/>
    </source>
</evidence>
<dbReference type="Pfam" id="PF18134">
    <property type="entry name" value="AGS_C"/>
    <property type="match status" value="1"/>
</dbReference>
<dbReference type="PANTHER" id="PTHR43081">
    <property type="entry name" value="ADENYLATE CYCLASE, TERMINAL-DIFFERENTIATION SPECIFIC-RELATED"/>
    <property type="match status" value="1"/>
</dbReference>
<dbReference type="InterPro" id="IPR029787">
    <property type="entry name" value="Nucleotide_cyclase"/>
</dbReference>
<gene>
    <name evidence="2" type="ORF">BZJ21_14365</name>
</gene>
<dbReference type="Proteomes" id="UP000189431">
    <property type="component" value="Unassembled WGS sequence"/>
</dbReference>
<dbReference type="InterPro" id="IPR040511">
    <property type="entry name" value="AGS_C"/>
</dbReference>
<dbReference type="PANTHER" id="PTHR43081:SF1">
    <property type="entry name" value="ADENYLATE CYCLASE, TERMINAL-DIFFERENTIATION SPECIFIC"/>
    <property type="match status" value="1"/>
</dbReference>
<dbReference type="InterPro" id="IPR050697">
    <property type="entry name" value="Adenylyl/Guanylyl_Cyclase_3/4"/>
</dbReference>
<dbReference type="SUPFAM" id="SSF55073">
    <property type="entry name" value="Nucleotide cyclase"/>
    <property type="match status" value="1"/>
</dbReference>
<dbReference type="CDD" id="cd07302">
    <property type="entry name" value="CHD"/>
    <property type="match status" value="1"/>
</dbReference>
<evidence type="ECO:0000259" key="1">
    <source>
        <dbReference type="PROSITE" id="PS50125"/>
    </source>
</evidence>
<dbReference type="InterPro" id="IPR001054">
    <property type="entry name" value="A/G_cyclase"/>
</dbReference>
<evidence type="ECO:0000313" key="2">
    <source>
        <dbReference type="EMBL" id="OOF32776.1"/>
    </source>
</evidence>
<dbReference type="PROSITE" id="PS50125">
    <property type="entry name" value="GUANYLATE_CYCLASE_2"/>
    <property type="match status" value="1"/>
</dbReference>
<comment type="caution">
    <text evidence="2">The sequence shown here is derived from an EMBL/GenBank/DDBJ whole genome shotgun (WGS) entry which is preliminary data.</text>
</comment>